<dbReference type="Gene3D" id="1.10.510.10">
    <property type="entry name" value="Transferase(Phosphotransferase) domain 1"/>
    <property type="match status" value="1"/>
</dbReference>
<sequence>MDWLTTVDEHWLHSSPWLEKKSSPLTSFDVSYRDYIYPSTDRLTSPRVFANMPDRSDYYSDTSYYSKPVRRKTFNRDYETLGCIGVGGFGRAYEGRRRFDNAAVVIKFLPKTSILNWGTFEGKRVPYEIEILWRLRGVPGVIKILEHFEEKDRFIFIMEKIPASVTIFEYVMENGSLASTELLRHIILEIIRINITLKMYGVWHRDCKPENILYCMNDRSLCFIDFGSAAPMQSGDFGEFQGTLEIMVPEWITQRRYSGEAACVWTIGICLYFLLFQQYPFRSKVEIMNGRNWLSFVTSTDKQAMHTLKQCLSFNENRRPRLSELSRQSWLANL</sequence>
<keyword evidence="3" id="KW-0723">Serine/threonine-protein kinase</keyword>
<dbReference type="SUPFAM" id="SSF56112">
    <property type="entry name" value="Protein kinase-like (PK-like)"/>
    <property type="match status" value="1"/>
</dbReference>
<comment type="subcellular location">
    <subcellularLocation>
        <location evidence="1">Host cell</location>
    </subcellularLocation>
</comment>
<organism evidence="13 16">
    <name type="scientific">Didymodactylos carnosus</name>
    <dbReference type="NCBI Taxonomy" id="1234261"/>
    <lineage>
        <taxon>Eukaryota</taxon>
        <taxon>Metazoa</taxon>
        <taxon>Spiralia</taxon>
        <taxon>Gnathifera</taxon>
        <taxon>Rotifera</taxon>
        <taxon>Eurotatoria</taxon>
        <taxon>Bdelloidea</taxon>
        <taxon>Philodinida</taxon>
        <taxon>Philodinidae</taxon>
        <taxon>Didymodactylos</taxon>
    </lineage>
</organism>
<evidence type="ECO:0000256" key="6">
    <source>
        <dbReference type="ARBA" id="ARBA00022777"/>
    </source>
</evidence>
<dbReference type="Proteomes" id="UP000677228">
    <property type="component" value="Unassembled WGS sequence"/>
</dbReference>
<dbReference type="Proteomes" id="UP000681722">
    <property type="component" value="Unassembled WGS sequence"/>
</dbReference>
<evidence type="ECO:0000256" key="8">
    <source>
        <dbReference type="ARBA" id="ARBA00047899"/>
    </source>
</evidence>
<dbReference type="EMBL" id="CAJNOK010000084">
    <property type="protein sequence ID" value="CAF0728028.1"/>
    <property type="molecule type" value="Genomic_DNA"/>
</dbReference>
<dbReference type="GO" id="GO:0005737">
    <property type="term" value="C:cytoplasm"/>
    <property type="evidence" value="ECO:0007669"/>
    <property type="project" value="TreeGrafter"/>
</dbReference>
<evidence type="ECO:0000256" key="5">
    <source>
        <dbReference type="ARBA" id="ARBA00022741"/>
    </source>
</evidence>
<dbReference type="PROSITE" id="PS00107">
    <property type="entry name" value="PROTEIN_KINASE_ATP"/>
    <property type="match status" value="1"/>
</dbReference>
<evidence type="ECO:0000256" key="10">
    <source>
        <dbReference type="PROSITE-ProRule" id="PRU10141"/>
    </source>
</evidence>
<dbReference type="InterPro" id="IPR051138">
    <property type="entry name" value="PIM_Ser/Thr_kinase"/>
</dbReference>
<comment type="catalytic activity">
    <reaction evidence="9">
        <text>L-seryl-[protein] + ATP = O-phospho-L-seryl-[protein] + ADP + H(+)</text>
        <dbReference type="Rhea" id="RHEA:17989"/>
        <dbReference type="Rhea" id="RHEA-COMP:9863"/>
        <dbReference type="Rhea" id="RHEA-COMP:11604"/>
        <dbReference type="ChEBI" id="CHEBI:15378"/>
        <dbReference type="ChEBI" id="CHEBI:29999"/>
        <dbReference type="ChEBI" id="CHEBI:30616"/>
        <dbReference type="ChEBI" id="CHEBI:83421"/>
        <dbReference type="ChEBI" id="CHEBI:456216"/>
        <dbReference type="EC" id="2.7.11.1"/>
    </reaction>
</comment>
<dbReference type="InterPro" id="IPR017441">
    <property type="entry name" value="Protein_kinase_ATP_BS"/>
</dbReference>
<keyword evidence="6" id="KW-0418">Kinase</keyword>
<evidence type="ECO:0000256" key="7">
    <source>
        <dbReference type="ARBA" id="ARBA00022840"/>
    </source>
</evidence>
<dbReference type="GO" id="GO:0043657">
    <property type="term" value="C:host cell"/>
    <property type="evidence" value="ECO:0007669"/>
    <property type="project" value="UniProtKB-SubCell"/>
</dbReference>
<dbReference type="PROSITE" id="PS50011">
    <property type="entry name" value="PROTEIN_KINASE_DOM"/>
    <property type="match status" value="1"/>
</dbReference>
<dbReference type="InterPro" id="IPR011009">
    <property type="entry name" value="Kinase-like_dom_sf"/>
</dbReference>
<dbReference type="SMART" id="SM00220">
    <property type="entry name" value="S_TKc"/>
    <property type="match status" value="1"/>
</dbReference>
<dbReference type="EMBL" id="CAJOBC010000091">
    <property type="protein sequence ID" value="CAF3535178.1"/>
    <property type="molecule type" value="Genomic_DNA"/>
</dbReference>
<dbReference type="Proteomes" id="UP000663829">
    <property type="component" value="Unassembled WGS sequence"/>
</dbReference>
<evidence type="ECO:0000313" key="13">
    <source>
        <dbReference type="EMBL" id="CAF0754954.1"/>
    </source>
</evidence>
<evidence type="ECO:0000313" key="14">
    <source>
        <dbReference type="EMBL" id="CAF3502431.1"/>
    </source>
</evidence>
<evidence type="ECO:0000256" key="9">
    <source>
        <dbReference type="ARBA" id="ARBA00048679"/>
    </source>
</evidence>
<keyword evidence="5 10" id="KW-0547">Nucleotide-binding</keyword>
<name>A0A813PKZ5_9BILA</name>
<gene>
    <name evidence="13" type="ORF">GPM918_LOCUS1059</name>
    <name evidence="12" type="ORF">OVA965_LOCUS587</name>
    <name evidence="15" type="ORF">SRO942_LOCUS1059</name>
    <name evidence="14" type="ORF">TMI583_LOCUS587</name>
</gene>
<dbReference type="OrthoDB" id="9984829at2759"/>
<evidence type="ECO:0000256" key="2">
    <source>
        <dbReference type="ARBA" id="ARBA00012513"/>
    </source>
</evidence>
<feature type="domain" description="Protein kinase" evidence="11">
    <location>
        <begin position="78"/>
        <end position="331"/>
    </location>
</feature>
<evidence type="ECO:0000256" key="4">
    <source>
        <dbReference type="ARBA" id="ARBA00022679"/>
    </source>
</evidence>
<dbReference type="GO" id="GO:0004674">
    <property type="term" value="F:protein serine/threonine kinase activity"/>
    <property type="evidence" value="ECO:0007669"/>
    <property type="project" value="UniProtKB-KW"/>
</dbReference>
<evidence type="ECO:0000256" key="3">
    <source>
        <dbReference type="ARBA" id="ARBA00022527"/>
    </source>
</evidence>
<dbReference type="InterPro" id="IPR000719">
    <property type="entry name" value="Prot_kinase_dom"/>
</dbReference>
<dbReference type="Gene3D" id="3.30.200.20">
    <property type="entry name" value="Phosphorylase Kinase, domain 1"/>
    <property type="match status" value="1"/>
</dbReference>
<keyword evidence="4" id="KW-0808">Transferase</keyword>
<protein>
    <recommendedName>
        <fullName evidence="2">non-specific serine/threonine protein kinase</fullName>
        <ecNumber evidence="2">2.7.11.1</ecNumber>
    </recommendedName>
</protein>
<comment type="caution">
    <text evidence="13">The sequence shown here is derived from an EMBL/GenBank/DDBJ whole genome shotgun (WGS) entry which is preliminary data.</text>
</comment>
<evidence type="ECO:0000256" key="1">
    <source>
        <dbReference type="ARBA" id="ARBA00004340"/>
    </source>
</evidence>
<keyword evidence="7 10" id="KW-0067">ATP-binding</keyword>
<dbReference type="EMBL" id="CAJOBA010000084">
    <property type="protein sequence ID" value="CAF3502431.1"/>
    <property type="molecule type" value="Genomic_DNA"/>
</dbReference>
<feature type="binding site" evidence="10">
    <location>
        <position position="107"/>
    </location>
    <ligand>
        <name>ATP</name>
        <dbReference type="ChEBI" id="CHEBI:30616"/>
    </ligand>
</feature>
<dbReference type="AlphaFoldDB" id="A0A813PKZ5"/>
<proteinExistence type="predicted"/>
<evidence type="ECO:0000259" key="11">
    <source>
        <dbReference type="PROSITE" id="PS50011"/>
    </source>
</evidence>
<comment type="catalytic activity">
    <reaction evidence="8">
        <text>L-threonyl-[protein] + ATP = O-phospho-L-threonyl-[protein] + ADP + H(+)</text>
        <dbReference type="Rhea" id="RHEA:46608"/>
        <dbReference type="Rhea" id="RHEA-COMP:11060"/>
        <dbReference type="Rhea" id="RHEA-COMP:11605"/>
        <dbReference type="ChEBI" id="CHEBI:15378"/>
        <dbReference type="ChEBI" id="CHEBI:30013"/>
        <dbReference type="ChEBI" id="CHEBI:30616"/>
        <dbReference type="ChEBI" id="CHEBI:61977"/>
        <dbReference type="ChEBI" id="CHEBI:456216"/>
        <dbReference type="EC" id="2.7.11.1"/>
    </reaction>
</comment>
<dbReference type="GO" id="GO:0005524">
    <property type="term" value="F:ATP binding"/>
    <property type="evidence" value="ECO:0007669"/>
    <property type="project" value="UniProtKB-UniRule"/>
</dbReference>
<dbReference type="Pfam" id="PF00069">
    <property type="entry name" value="Pkinase"/>
    <property type="match status" value="1"/>
</dbReference>
<evidence type="ECO:0000313" key="15">
    <source>
        <dbReference type="EMBL" id="CAF3535178.1"/>
    </source>
</evidence>
<evidence type="ECO:0000313" key="16">
    <source>
        <dbReference type="Proteomes" id="UP000663829"/>
    </source>
</evidence>
<dbReference type="PANTHER" id="PTHR22984">
    <property type="entry name" value="SERINE/THREONINE-PROTEIN KINASE PIM"/>
    <property type="match status" value="1"/>
</dbReference>
<accession>A0A813PKZ5</accession>
<dbReference type="Proteomes" id="UP000682733">
    <property type="component" value="Unassembled WGS sequence"/>
</dbReference>
<reference evidence="13" key="1">
    <citation type="submission" date="2021-02" db="EMBL/GenBank/DDBJ databases">
        <authorList>
            <person name="Nowell W R."/>
        </authorList>
    </citation>
    <scope>NUCLEOTIDE SEQUENCE</scope>
</reference>
<dbReference type="EMBL" id="CAJNOQ010000091">
    <property type="protein sequence ID" value="CAF0754954.1"/>
    <property type="molecule type" value="Genomic_DNA"/>
</dbReference>
<keyword evidence="16" id="KW-1185">Reference proteome</keyword>
<dbReference type="PANTHER" id="PTHR22984:SF25">
    <property type="entry name" value="PROTEIN KINASE DOMAIN-CONTAINING PROTEIN"/>
    <property type="match status" value="1"/>
</dbReference>
<dbReference type="EC" id="2.7.11.1" evidence="2"/>
<evidence type="ECO:0000313" key="12">
    <source>
        <dbReference type="EMBL" id="CAF0728028.1"/>
    </source>
</evidence>